<feature type="region of interest" description="Disordered" evidence="1">
    <location>
        <begin position="1"/>
        <end position="27"/>
    </location>
</feature>
<evidence type="ECO:0000256" key="1">
    <source>
        <dbReference type="SAM" id="MobiDB-lite"/>
    </source>
</evidence>
<dbReference type="Pfam" id="PF14383">
    <property type="entry name" value="VARLMGL"/>
    <property type="match status" value="1"/>
</dbReference>
<feature type="compositionally biased region" description="Polar residues" evidence="1">
    <location>
        <begin position="293"/>
        <end position="308"/>
    </location>
</feature>
<feature type="region of interest" description="Disordered" evidence="1">
    <location>
        <begin position="293"/>
        <end position="346"/>
    </location>
</feature>
<feature type="domain" description="DUF3741" evidence="2">
    <location>
        <begin position="342"/>
        <end position="365"/>
    </location>
</feature>
<accession>A0AAN9XMA2</accession>
<dbReference type="EMBL" id="JAYMYS010000003">
    <property type="protein sequence ID" value="KAK7398769.1"/>
    <property type="molecule type" value="Genomic_DNA"/>
</dbReference>
<name>A0AAN9XMA2_PSOTE</name>
<dbReference type="InterPro" id="IPR032795">
    <property type="entry name" value="DUF3741-assoc"/>
</dbReference>
<evidence type="ECO:0000313" key="3">
    <source>
        <dbReference type="EMBL" id="KAK7398769.1"/>
    </source>
</evidence>
<organism evidence="3 4">
    <name type="scientific">Psophocarpus tetragonolobus</name>
    <name type="common">Winged bean</name>
    <name type="synonym">Dolichos tetragonolobus</name>
    <dbReference type="NCBI Taxonomy" id="3891"/>
    <lineage>
        <taxon>Eukaryota</taxon>
        <taxon>Viridiplantae</taxon>
        <taxon>Streptophyta</taxon>
        <taxon>Embryophyta</taxon>
        <taxon>Tracheophyta</taxon>
        <taxon>Spermatophyta</taxon>
        <taxon>Magnoliopsida</taxon>
        <taxon>eudicotyledons</taxon>
        <taxon>Gunneridae</taxon>
        <taxon>Pentapetalae</taxon>
        <taxon>rosids</taxon>
        <taxon>fabids</taxon>
        <taxon>Fabales</taxon>
        <taxon>Fabaceae</taxon>
        <taxon>Papilionoideae</taxon>
        <taxon>50 kb inversion clade</taxon>
        <taxon>NPAAA clade</taxon>
        <taxon>indigoferoid/millettioid clade</taxon>
        <taxon>Phaseoleae</taxon>
        <taxon>Psophocarpus</taxon>
    </lineage>
</organism>
<evidence type="ECO:0000259" key="2">
    <source>
        <dbReference type="Pfam" id="PF14383"/>
    </source>
</evidence>
<feature type="compositionally biased region" description="Basic and acidic residues" evidence="1">
    <location>
        <begin position="373"/>
        <end position="382"/>
    </location>
</feature>
<proteinExistence type="predicted"/>
<gene>
    <name evidence="3" type="ORF">VNO78_09941</name>
</gene>
<dbReference type="AlphaFoldDB" id="A0AAN9XMA2"/>
<feature type="region of interest" description="Disordered" evidence="1">
    <location>
        <begin position="462"/>
        <end position="504"/>
    </location>
</feature>
<feature type="compositionally biased region" description="Basic residues" evidence="1">
    <location>
        <begin position="309"/>
        <end position="319"/>
    </location>
</feature>
<keyword evidence="4" id="KW-1185">Reference proteome</keyword>
<sequence>MLTPTYTHRNHTILPKTKHYSNQKMAKRSDFAQKLLDDLRLRKERMASSHSQRSNQSHHLPIDAYAYTKQTYRGSRNTKATEIISSRTGEMLNSSIRSHRPGNNGQVSNQMVAYGKGQNSRQTGDMSLALAFAFENGGKLRRNDSIMGFLHQIKRGTLEFSMSERQLASTINYPMQINEISKGAQKLNQILRACSNGLNMDAYSIQFAKELLQGAIDLEESLRMLVDLQNNSQFMITPQKKNQITLLDEDNDDDCDTRTEIQLARPTFSFDKHHAQNIQQFGKAIFMQRPITVTSSKEGRNSNNENKSVKRQVSQKRSTKTSSTSDIKNINAVSEGENQTASNSEKGRIPNVIAKLMGLDVLPDKVEKEPKYMTLQKREGTSPKHTAKGSTKKTELKSNETDNLMPMKNQKMIESFKLPATQGEEMIFGALVEKTSSEADGKPLWSNLNGIKALKGFEKPNIKVDKQTKSSAPKNLSRESQKDVREIGRKQDQNNREQKGRTSHPILNNMLSGLEQEHERSEVKSLIQEDREVNGNIFQPERRHPNKNIMNNEKKSRNNFGVQKSYVFSKNGPHEEKHRREQPLQQREDQMLMMRPQGGNEITFKNLLKSPHQLINPQKKHLSMNQAIVFKKNSGEKNVVSMKIEGFLTNQYHIARDGALNDTNEKVKEIIHRKPGQISSLRDQEFEQAKRSGMKTSMEEKHVNKLASKKIKNTRKQKVDMPGKIDQVLTGRNRTKLITKQRKQQISISGKFQVLNEAQHEMASMLRDTDAYVINSKEPVSVAVTEPLDVRHQSHKEAEQPPTLSSSVGGEHQSQQELVAIVPKYLHCQDVQSLQDQAVPLAENEGFTSGEVALDKTNGVEEDRSCVNYSNIQDQNISEKSIQQPLTESENCLKWILVTSQVFVNTAEALFKLNIPFNVLQGGGWENQDEGSKLILDCGYEVMKRKGIRQELKVHTYSRIPMATMNIISLDGLVRQLSKDMENLKFYGRKRSCQADVEDYLPKMLEHDVYDKDPDMNCMWDLGWNDDTFTFIDKYDVIRDAEKHILSVLLEEITVEFCMFNQER</sequence>
<dbReference type="Proteomes" id="UP001386955">
    <property type="component" value="Unassembled WGS sequence"/>
</dbReference>
<feature type="compositionally biased region" description="Polar residues" evidence="1">
    <location>
        <begin position="802"/>
        <end position="812"/>
    </location>
</feature>
<dbReference type="PANTHER" id="PTHR34282:SF1">
    <property type="entry name" value="DUF3741 DOMAIN-CONTAINING PROTEIN"/>
    <property type="match status" value="1"/>
</dbReference>
<feature type="compositionally biased region" description="Basic residues" evidence="1">
    <location>
        <begin position="8"/>
        <end position="21"/>
    </location>
</feature>
<dbReference type="PANTHER" id="PTHR34282">
    <property type="entry name" value="OS01G0228800 PROTEIN-RELATED"/>
    <property type="match status" value="1"/>
</dbReference>
<evidence type="ECO:0000313" key="4">
    <source>
        <dbReference type="Proteomes" id="UP001386955"/>
    </source>
</evidence>
<feature type="region of interest" description="Disordered" evidence="1">
    <location>
        <begin position="373"/>
        <end position="398"/>
    </location>
</feature>
<protein>
    <recommendedName>
        <fullName evidence="2">DUF3741 domain-containing protein</fullName>
    </recommendedName>
</protein>
<comment type="caution">
    <text evidence="3">The sequence shown here is derived from an EMBL/GenBank/DDBJ whole genome shotgun (WGS) entry which is preliminary data.</text>
</comment>
<feature type="compositionally biased region" description="Basic and acidic residues" evidence="1">
    <location>
        <begin position="476"/>
        <end position="500"/>
    </location>
</feature>
<feature type="region of interest" description="Disordered" evidence="1">
    <location>
        <begin position="792"/>
        <end position="812"/>
    </location>
</feature>
<feature type="compositionally biased region" description="Polar residues" evidence="1">
    <location>
        <begin position="326"/>
        <end position="344"/>
    </location>
</feature>
<reference evidence="3 4" key="1">
    <citation type="submission" date="2024-01" db="EMBL/GenBank/DDBJ databases">
        <title>The genomes of 5 underutilized Papilionoideae crops provide insights into root nodulation and disease resistanc.</title>
        <authorList>
            <person name="Jiang F."/>
        </authorList>
    </citation>
    <scope>NUCLEOTIDE SEQUENCE [LARGE SCALE GENOMIC DNA]</scope>
    <source>
        <strain evidence="3">DUOXIRENSHENG_FW03</strain>
        <tissue evidence="3">Leaves</tissue>
    </source>
</reference>